<dbReference type="AlphaFoldDB" id="A0A0S4I3H9"/>
<keyword evidence="1" id="KW-0472">Membrane</keyword>
<keyword evidence="1" id="KW-0812">Transmembrane</keyword>
<reference evidence="2" key="1">
    <citation type="journal article" date="2015" name="Antimicrob. Agents Chemother.">
        <title>Characterization of a Novel Composite Staphylococcal Cassette Chromosome mec in Methicillin-Resistant Staphylococcus pseudintermedius from Thailand.</title>
        <authorList>
            <person name="Chanchaithong P."/>
            <person name="Prapasarakul N."/>
            <person name="Perreten V."/>
            <person name="Schwendener S."/>
        </authorList>
    </citation>
    <scope>NUCLEOTIDE SEQUENCE</scope>
    <source>
        <strain evidence="2">AI16</strain>
    </source>
</reference>
<sequence>MGVVFDYLFLQKLKTDWNDLVNIIISNAYKLIISMVAIIFYTLGTSLALGTISSAILKLSSLTSIGLRFLIYYLYHYLNKTHSHNYCIVFLHCSFNDR</sequence>
<evidence type="ECO:0000313" key="2">
    <source>
        <dbReference type="EMBL" id="CRL92633.1"/>
    </source>
</evidence>
<dbReference type="EMBL" id="LN864705">
    <property type="protein sequence ID" value="CRL92633.1"/>
    <property type="molecule type" value="Genomic_DNA"/>
</dbReference>
<name>A0A0S4I3H9_STAPS</name>
<keyword evidence="1" id="KW-1133">Transmembrane helix</keyword>
<organism evidence="2">
    <name type="scientific">Staphylococcus pseudintermedius</name>
    <dbReference type="NCBI Taxonomy" id="283734"/>
    <lineage>
        <taxon>Bacteria</taxon>
        <taxon>Bacillati</taxon>
        <taxon>Bacillota</taxon>
        <taxon>Bacilli</taxon>
        <taxon>Bacillales</taxon>
        <taxon>Staphylococcaceae</taxon>
        <taxon>Staphylococcus</taxon>
        <taxon>Staphylococcus intermedius group</taxon>
    </lineage>
</organism>
<feature type="transmembrane region" description="Helical" evidence="1">
    <location>
        <begin position="55"/>
        <end position="75"/>
    </location>
</feature>
<accession>A0A0S4I3H9</accession>
<feature type="transmembrane region" description="Helical" evidence="1">
    <location>
        <begin position="20"/>
        <end position="43"/>
    </location>
</feature>
<protein>
    <submittedName>
        <fullName evidence="2">Uncharacterized protein</fullName>
    </submittedName>
</protein>
<evidence type="ECO:0000256" key="1">
    <source>
        <dbReference type="SAM" id="Phobius"/>
    </source>
</evidence>
<proteinExistence type="predicted"/>